<dbReference type="OrthoDB" id="31683at10239"/>
<dbReference type="RefSeq" id="YP_008771557.1">
    <property type="nucleotide sequence ID" value="NC_022771.1"/>
</dbReference>
<sequence>MKSLRVRAMLKSLGFIKKANGHYVKNEECTFCEGLDSMDCWVCHGSGESPSWIILDHFKEIIRYNGYHTTVAPCEHCGEVTQLDYDYWCCNGYLCGCMGERISYAVCNTCKERTNKGETVYRKQKQQAVSAAESIDRLNKEVKS</sequence>
<reference evidence="1 2" key="1">
    <citation type="journal article" date="2013" name="Genome Announc.">
        <title>Complete Genome of Bacillus subtilis Myophage Grass.</title>
        <authorList>
            <person name="Miller S.Y."/>
            <person name="Colquhoun J.M."/>
            <person name="Perl A.L."/>
            <person name="Chamakura K.R."/>
            <person name="Kuty Everett G.F."/>
        </authorList>
    </citation>
    <scope>NUCLEOTIDE SEQUENCE [LARGE SCALE GENOMIC DNA]</scope>
</reference>
<dbReference type="GeneID" id="17960115"/>
<protein>
    <submittedName>
        <fullName evidence="1">CoA ligase</fullName>
    </submittedName>
</protein>
<dbReference type="Proteomes" id="UP000017648">
    <property type="component" value="Segment"/>
</dbReference>
<accession>U5PUI3</accession>
<keyword evidence="2" id="KW-1185">Reference proteome</keyword>
<dbReference type="KEGG" id="vg:17960115"/>
<keyword evidence="1" id="KW-0436">Ligase</keyword>
<evidence type="ECO:0000313" key="1">
    <source>
        <dbReference type="EMBL" id="AGY47456.1"/>
    </source>
</evidence>
<gene>
    <name evidence="1" type="ORF">Grass_191</name>
</gene>
<name>U5PUI3_BPGRA</name>
<dbReference type="EMBL" id="KF669652">
    <property type="protein sequence ID" value="AGY47456.1"/>
    <property type="molecule type" value="Genomic_DNA"/>
</dbReference>
<organism evidence="1 2">
    <name type="scientific">Bacillus phage Grass</name>
    <dbReference type="NCBI Taxonomy" id="1406785"/>
    <lineage>
        <taxon>Viruses</taxon>
        <taxon>Duplodnaviria</taxon>
        <taxon>Heunggongvirae</taxon>
        <taxon>Uroviricota</taxon>
        <taxon>Caudoviricetes</taxon>
        <taxon>Herelleviridae</taxon>
        <taxon>Bastillevirinae</taxon>
        <taxon>Nitunavirus</taxon>
        <taxon>Nitunavirus grass</taxon>
    </lineage>
</organism>
<organismHost>
    <name type="scientific">Bacillus subtilis</name>
    <dbReference type="NCBI Taxonomy" id="1423"/>
</organismHost>
<evidence type="ECO:0000313" key="2">
    <source>
        <dbReference type="Proteomes" id="UP000017648"/>
    </source>
</evidence>
<dbReference type="GO" id="GO:0016874">
    <property type="term" value="F:ligase activity"/>
    <property type="evidence" value="ECO:0007669"/>
    <property type="project" value="UniProtKB-KW"/>
</dbReference>
<proteinExistence type="predicted"/>